<dbReference type="Pfam" id="PF19665">
    <property type="entry name" value="DUF6168"/>
    <property type="match status" value="1"/>
</dbReference>
<protein>
    <submittedName>
        <fullName evidence="2">DUF6168 family protein</fullName>
    </submittedName>
</protein>
<keyword evidence="1" id="KW-1133">Transmembrane helix</keyword>
<dbReference type="InterPro" id="IPR046166">
    <property type="entry name" value="DUF6168"/>
</dbReference>
<feature type="transmembrane region" description="Helical" evidence="1">
    <location>
        <begin position="99"/>
        <end position="120"/>
    </location>
</feature>
<comment type="caution">
    <text evidence="2">The sequence shown here is derived from an EMBL/GenBank/DDBJ whole genome shotgun (WGS) entry which is preliminary data.</text>
</comment>
<keyword evidence="3" id="KW-1185">Reference proteome</keyword>
<gene>
    <name evidence="2" type="ORF">OOZ35_10275</name>
</gene>
<feature type="transmembrane region" description="Helical" evidence="1">
    <location>
        <begin position="65"/>
        <end position="87"/>
    </location>
</feature>
<name>A0ABT4S1E3_9FLAO</name>
<evidence type="ECO:0000256" key="1">
    <source>
        <dbReference type="SAM" id="Phobius"/>
    </source>
</evidence>
<dbReference type="RefSeq" id="WP_106688022.1">
    <property type="nucleotide sequence ID" value="NZ_CAXQEU010000022.1"/>
</dbReference>
<sequence>MPKRILTTVAIIVAIFFISYGLNNYVVGQALPFSLLSVYLFHAIATIIIYLIVETLNEKLPNQVGYAYLMLICFKIGAFVLIFQKSIFSLETLEMTSRISLVIPLFVFLITEGVIIGKLLSRK</sequence>
<dbReference type="Proteomes" id="UP001149142">
    <property type="component" value="Unassembled WGS sequence"/>
</dbReference>
<keyword evidence="1" id="KW-0472">Membrane</keyword>
<reference evidence="2" key="1">
    <citation type="submission" date="2022-11" db="EMBL/GenBank/DDBJ databases">
        <title>Refractory cell wall polysaccharides provide important carbon source for microbial heterotrophs in the hadal ocean.</title>
        <authorList>
            <person name="Zhu X."/>
        </authorList>
    </citation>
    <scope>NUCLEOTIDE SEQUENCE</scope>
    <source>
        <strain evidence="2">MTRN7</strain>
    </source>
</reference>
<proteinExistence type="predicted"/>
<organism evidence="2 3">
    <name type="scientific">Mesoflavibacter profundi</name>
    <dbReference type="NCBI Taxonomy" id="2708110"/>
    <lineage>
        <taxon>Bacteria</taxon>
        <taxon>Pseudomonadati</taxon>
        <taxon>Bacteroidota</taxon>
        <taxon>Flavobacteriia</taxon>
        <taxon>Flavobacteriales</taxon>
        <taxon>Flavobacteriaceae</taxon>
        <taxon>Mesoflavibacter</taxon>
    </lineage>
</organism>
<accession>A0ABT4S1E3</accession>
<keyword evidence="1" id="KW-0812">Transmembrane</keyword>
<dbReference type="EMBL" id="JAPFGC010000002">
    <property type="protein sequence ID" value="MDA0177877.1"/>
    <property type="molecule type" value="Genomic_DNA"/>
</dbReference>
<feature type="transmembrane region" description="Helical" evidence="1">
    <location>
        <begin position="31"/>
        <end position="53"/>
    </location>
</feature>
<evidence type="ECO:0000313" key="2">
    <source>
        <dbReference type="EMBL" id="MDA0177877.1"/>
    </source>
</evidence>
<evidence type="ECO:0000313" key="3">
    <source>
        <dbReference type="Proteomes" id="UP001149142"/>
    </source>
</evidence>